<proteinExistence type="predicted"/>
<dbReference type="RefSeq" id="WP_124197328.1">
    <property type="nucleotide sequence ID" value="NZ_REGA01000023.1"/>
</dbReference>
<dbReference type="EMBL" id="REGA01000023">
    <property type="protein sequence ID" value="RQG90885.1"/>
    <property type="molecule type" value="Genomic_DNA"/>
</dbReference>
<protein>
    <submittedName>
        <fullName evidence="1">Uncharacterized protein</fullName>
    </submittedName>
</protein>
<dbReference type="AlphaFoldDB" id="A0A3N6P5K1"/>
<name>A0A3N6P5K1_NATCH</name>
<dbReference type="OrthoDB" id="330911at2157"/>
<organism evidence="1 2">
    <name type="scientific">Natrarchaeobius chitinivorans</name>
    <dbReference type="NCBI Taxonomy" id="1679083"/>
    <lineage>
        <taxon>Archaea</taxon>
        <taxon>Methanobacteriati</taxon>
        <taxon>Methanobacteriota</taxon>
        <taxon>Stenosarchaea group</taxon>
        <taxon>Halobacteria</taxon>
        <taxon>Halobacteriales</taxon>
        <taxon>Natrialbaceae</taxon>
        <taxon>Natrarchaeobius</taxon>
    </lineage>
</organism>
<sequence length="225" mass="25668">MVGGRHSVPEDQSVSEGTIALVIQQSGQYLWEFETPAPWEEAEWVLKKEYDHTEAPSSLDLQQAQIKQQVNDEGLEAVTLYVDKIRASMTDETNDSGDDQIKERANGGRRRGYLIRFSDETEIPDRGESHSSQKENMGKAVDYLIEEYNLTSVIDIPYRDGSTGRTSLINDEPKITDDQEMQEPYELVDENYLQTLMGGTEKKHCMKELAHEVDLEVWFGGDWTD</sequence>
<dbReference type="Proteomes" id="UP000282323">
    <property type="component" value="Unassembled WGS sequence"/>
</dbReference>
<keyword evidence="2" id="KW-1185">Reference proteome</keyword>
<accession>A0A3N6P5K1</accession>
<evidence type="ECO:0000313" key="2">
    <source>
        <dbReference type="Proteomes" id="UP000282323"/>
    </source>
</evidence>
<reference evidence="1 2" key="1">
    <citation type="submission" date="2018-10" db="EMBL/GenBank/DDBJ databases">
        <title>Natrarchaeobius chitinivorans gen. nov., sp. nov., and Natrarchaeobius haloalkaliphilus sp. nov., alkaliphilic, chitin-utilizing haloarchaea from hypersaline alkaline lakes.</title>
        <authorList>
            <person name="Sorokin D.Y."/>
            <person name="Elcheninov A.G."/>
            <person name="Kostrikina N.A."/>
            <person name="Bale N.J."/>
            <person name="Sinninghe Damste J.S."/>
            <person name="Khijniak T.V."/>
            <person name="Kublanov I.V."/>
            <person name="Toshchakov S.V."/>
        </authorList>
    </citation>
    <scope>NUCLEOTIDE SEQUENCE [LARGE SCALE GENOMIC DNA]</scope>
    <source>
        <strain evidence="1 2">AArcht4T</strain>
    </source>
</reference>
<gene>
    <name evidence="1" type="ORF">EA473_20030</name>
</gene>
<evidence type="ECO:0000313" key="1">
    <source>
        <dbReference type="EMBL" id="RQG90885.1"/>
    </source>
</evidence>
<comment type="caution">
    <text evidence="1">The sequence shown here is derived from an EMBL/GenBank/DDBJ whole genome shotgun (WGS) entry which is preliminary data.</text>
</comment>